<evidence type="ECO:0000256" key="1">
    <source>
        <dbReference type="ARBA" id="ARBA00022630"/>
    </source>
</evidence>
<name>A0AAU4JZR1_9NOCA</name>
<keyword evidence="3" id="KW-0560">Oxidoreductase</keyword>
<dbReference type="PIRSF" id="PIRSF000337">
    <property type="entry name" value="NTA_MOA"/>
    <property type="match status" value="1"/>
</dbReference>
<dbReference type="GO" id="GO:0016705">
    <property type="term" value="F:oxidoreductase activity, acting on paired donors, with incorporation or reduction of molecular oxygen"/>
    <property type="evidence" value="ECO:0007669"/>
    <property type="project" value="InterPro"/>
</dbReference>
<dbReference type="EMBL" id="CP108021">
    <property type="protein sequence ID" value="WUM19286.1"/>
    <property type="molecule type" value="Genomic_DNA"/>
</dbReference>
<sequence>MSASPEQSIHVGVALGGAGRHPAAWRLDSARPTELVSAQYWVDQVRLAEQGLLDLVTIEDSFSLSDSSSGPAATADGRVDLAVGHLDSTLIAARVALATDHVGLIPTAVTTHTEPFHVSKAIASLDHASHGRAGVRLRISHHAGDTALFGRRPGAEPVPDLLAEAADHAEVLRRLWDSWEDDAEIRDIATGRFIDRDKLHYIDFRGAFFSVRGPSITPRPPQGQPIIAALSHTGDVHRFVGSSADLAFVTPTDVADACGIVAEIDRARVEAGRGDAVRVLADLTVFLGDTRAQARAHRDRLDEWLGTEFSDDAAVVVGTPADVADRIAELVDPETGVVGVRLRPGAVPLDLEAIVAGVVPELQRRNLFRTHYSEETLRGHLRLPRPANRYAGLVTA</sequence>
<evidence type="ECO:0000313" key="8">
    <source>
        <dbReference type="EMBL" id="WUM19286.1"/>
    </source>
</evidence>
<gene>
    <name evidence="8" type="ORF">OG579_16480</name>
</gene>
<proteinExistence type="inferred from homology"/>
<evidence type="ECO:0000256" key="6">
    <source>
        <dbReference type="PIRSR" id="PIRSR000337-1"/>
    </source>
</evidence>
<evidence type="ECO:0000256" key="3">
    <source>
        <dbReference type="ARBA" id="ARBA00023002"/>
    </source>
</evidence>
<reference evidence="8 9" key="1">
    <citation type="submission" date="2022-10" db="EMBL/GenBank/DDBJ databases">
        <title>The complete genomes of actinobacterial strains from the NBC collection.</title>
        <authorList>
            <person name="Joergensen T.S."/>
            <person name="Alvarez Arevalo M."/>
            <person name="Sterndorff E.B."/>
            <person name="Faurdal D."/>
            <person name="Vuksanovic O."/>
            <person name="Mourched A.-S."/>
            <person name="Charusanti P."/>
            <person name="Shaw S."/>
            <person name="Blin K."/>
            <person name="Weber T."/>
        </authorList>
    </citation>
    <scope>NUCLEOTIDE SEQUENCE [LARGE SCALE GENOMIC DNA]</scope>
    <source>
        <strain evidence="8 9">NBC_00319</strain>
    </source>
</reference>
<feature type="binding site" evidence="6">
    <location>
        <position position="60"/>
    </location>
    <ligand>
        <name>FMN</name>
        <dbReference type="ChEBI" id="CHEBI:58210"/>
    </ligand>
</feature>
<dbReference type="RefSeq" id="WP_328856810.1">
    <property type="nucleotide sequence ID" value="NZ_CP108021.1"/>
</dbReference>
<accession>A0AAU4JZR1</accession>
<dbReference type="Proteomes" id="UP001432128">
    <property type="component" value="Chromosome"/>
</dbReference>
<dbReference type="GO" id="GO:0004497">
    <property type="term" value="F:monooxygenase activity"/>
    <property type="evidence" value="ECO:0007669"/>
    <property type="project" value="UniProtKB-KW"/>
</dbReference>
<dbReference type="PANTHER" id="PTHR30011">
    <property type="entry name" value="ALKANESULFONATE MONOOXYGENASE-RELATED"/>
    <property type="match status" value="1"/>
</dbReference>
<dbReference type="InterPro" id="IPR011251">
    <property type="entry name" value="Luciferase-like_dom"/>
</dbReference>
<keyword evidence="9" id="KW-1185">Reference proteome</keyword>
<comment type="similarity">
    <text evidence="5">Belongs to the NtaA/SnaA/DszA monooxygenase family.</text>
</comment>
<evidence type="ECO:0000259" key="7">
    <source>
        <dbReference type="Pfam" id="PF00296"/>
    </source>
</evidence>
<dbReference type="Gene3D" id="3.20.20.30">
    <property type="entry name" value="Luciferase-like domain"/>
    <property type="match status" value="1"/>
</dbReference>
<dbReference type="KEGG" id="whr:OG579_16480"/>
<evidence type="ECO:0000256" key="2">
    <source>
        <dbReference type="ARBA" id="ARBA00022643"/>
    </source>
</evidence>
<protein>
    <submittedName>
        <fullName evidence="8">LLM class flavin-dependent oxidoreductase</fullName>
    </submittedName>
</protein>
<keyword evidence="1 6" id="KW-0285">Flavoprotein</keyword>
<dbReference type="InterPro" id="IPR051260">
    <property type="entry name" value="Diverse_substr_monoxygenases"/>
</dbReference>
<dbReference type="InterPro" id="IPR016215">
    <property type="entry name" value="NTA_MOA"/>
</dbReference>
<dbReference type="InterPro" id="IPR036661">
    <property type="entry name" value="Luciferase-like_sf"/>
</dbReference>
<feature type="binding site" evidence="6">
    <location>
        <position position="107"/>
    </location>
    <ligand>
        <name>FMN</name>
        <dbReference type="ChEBI" id="CHEBI:58210"/>
    </ligand>
</feature>
<dbReference type="PANTHER" id="PTHR30011:SF16">
    <property type="entry name" value="C2H2 FINGER DOMAIN TRANSCRIPTION FACTOR (EUROFUNG)-RELATED"/>
    <property type="match status" value="1"/>
</dbReference>
<evidence type="ECO:0000313" key="9">
    <source>
        <dbReference type="Proteomes" id="UP001432128"/>
    </source>
</evidence>
<evidence type="ECO:0000256" key="5">
    <source>
        <dbReference type="ARBA" id="ARBA00033748"/>
    </source>
</evidence>
<dbReference type="AlphaFoldDB" id="A0AAU4JZR1"/>
<keyword evidence="2 6" id="KW-0288">FMN</keyword>
<evidence type="ECO:0000256" key="4">
    <source>
        <dbReference type="ARBA" id="ARBA00023033"/>
    </source>
</evidence>
<organism evidence="8 9">
    <name type="scientific">Williamsia herbipolensis</name>
    <dbReference type="NCBI Taxonomy" id="1603258"/>
    <lineage>
        <taxon>Bacteria</taxon>
        <taxon>Bacillati</taxon>
        <taxon>Actinomycetota</taxon>
        <taxon>Actinomycetes</taxon>
        <taxon>Mycobacteriales</taxon>
        <taxon>Nocardiaceae</taxon>
        <taxon>Williamsia</taxon>
    </lineage>
</organism>
<dbReference type="Pfam" id="PF00296">
    <property type="entry name" value="Bac_luciferase"/>
    <property type="match status" value="1"/>
</dbReference>
<keyword evidence="4" id="KW-0503">Monooxygenase</keyword>
<dbReference type="SUPFAM" id="SSF51679">
    <property type="entry name" value="Bacterial luciferase-like"/>
    <property type="match status" value="1"/>
</dbReference>
<feature type="domain" description="Luciferase-like" evidence="7">
    <location>
        <begin position="30"/>
        <end position="306"/>
    </location>
</feature>